<protein>
    <submittedName>
        <fullName evidence="1">Uncharacterized protein</fullName>
    </submittedName>
</protein>
<dbReference type="Proteomes" id="UP000800036">
    <property type="component" value="Unassembled WGS sequence"/>
</dbReference>
<evidence type="ECO:0000313" key="1">
    <source>
        <dbReference type="EMBL" id="KAF1975544.1"/>
    </source>
</evidence>
<gene>
    <name evidence="1" type="ORF">BU23DRAFT_458379</name>
</gene>
<organism evidence="1 2">
    <name type="scientific">Bimuria novae-zelandiae CBS 107.79</name>
    <dbReference type="NCBI Taxonomy" id="1447943"/>
    <lineage>
        <taxon>Eukaryota</taxon>
        <taxon>Fungi</taxon>
        <taxon>Dikarya</taxon>
        <taxon>Ascomycota</taxon>
        <taxon>Pezizomycotina</taxon>
        <taxon>Dothideomycetes</taxon>
        <taxon>Pleosporomycetidae</taxon>
        <taxon>Pleosporales</taxon>
        <taxon>Massarineae</taxon>
        <taxon>Didymosphaeriaceae</taxon>
        <taxon>Bimuria</taxon>
    </lineage>
</organism>
<keyword evidence="2" id="KW-1185">Reference proteome</keyword>
<dbReference type="OrthoDB" id="3250324at2759"/>
<dbReference type="EMBL" id="ML976670">
    <property type="protein sequence ID" value="KAF1975544.1"/>
    <property type="molecule type" value="Genomic_DNA"/>
</dbReference>
<accession>A0A6A5VEE7</accession>
<name>A0A6A5VEE7_9PLEO</name>
<sequence>ALLVIEGVAFCHMLWQANLLAKAEMWRSYNTLQAYIIAEYESYIPAIINYL</sequence>
<proteinExistence type="predicted"/>
<reference evidence="1" key="1">
    <citation type="journal article" date="2020" name="Stud. Mycol.">
        <title>101 Dothideomycetes genomes: a test case for predicting lifestyles and emergence of pathogens.</title>
        <authorList>
            <person name="Haridas S."/>
            <person name="Albert R."/>
            <person name="Binder M."/>
            <person name="Bloem J."/>
            <person name="Labutti K."/>
            <person name="Salamov A."/>
            <person name="Andreopoulos B."/>
            <person name="Baker S."/>
            <person name="Barry K."/>
            <person name="Bills G."/>
            <person name="Bluhm B."/>
            <person name="Cannon C."/>
            <person name="Castanera R."/>
            <person name="Culley D."/>
            <person name="Daum C."/>
            <person name="Ezra D."/>
            <person name="Gonzalez J."/>
            <person name="Henrissat B."/>
            <person name="Kuo A."/>
            <person name="Liang C."/>
            <person name="Lipzen A."/>
            <person name="Lutzoni F."/>
            <person name="Magnuson J."/>
            <person name="Mondo S."/>
            <person name="Nolan M."/>
            <person name="Ohm R."/>
            <person name="Pangilinan J."/>
            <person name="Park H.-J."/>
            <person name="Ramirez L."/>
            <person name="Alfaro M."/>
            <person name="Sun H."/>
            <person name="Tritt A."/>
            <person name="Yoshinaga Y."/>
            <person name="Zwiers L.-H."/>
            <person name="Turgeon B."/>
            <person name="Goodwin S."/>
            <person name="Spatafora J."/>
            <person name="Crous P."/>
            <person name="Grigoriev I."/>
        </authorList>
    </citation>
    <scope>NUCLEOTIDE SEQUENCE</scope>
    <source>
        <strain evidence="1">CBS 107.79</strain>
    </source>
</reference>
<dbReference type="AlphaFoldDB" id="A0A6A5VEE7"/>
<feature type="non-terminal residue" evidence="1">
    <location>
        <position position="1"/>
    </location>
</feature>
<evidence type="ECO:0000313" key="2">
    <source>
        <dbReference type="Proteomes" id="UP000800036"/>
    </source>
</evidence>